<sequence length="35" mass="3792">MNKTTKILLIVAIVVVIAAAAYGIHHMLNPTDMPM</sequence>
<keyword evidence="2" id="KW-0966">Cell projection</keyword>
<dbReference type="Proteomes" id="UP000579281">
    <property type="component" value="Unassembled WGS sequence"/>
</dbReference>
<evidence type="ECO:0000313" key="3">
    <source>
        <dbReference type="Proteomes" id="UP000579281"/>
    </source>
</evidence>
<keyword evidence="1" id="KW-0472">Membrane</keyword>
<accession>A0A841KQ70</accession>
<proteinExistence type="predicted"/>
<gene>
    <name evidence="2" type="ORF">HNQ80_001570</name>
</gene>
<evidence type="ECO:0000256" key="1">
    <source>
        <dbReference type="SAM" id="Phobius"/>
    </source>
</evidence>
<keyword evidence="3" id="KW-1185">Reference proteome</keyword>
<dbReference type="EMBL" id="JACHEN010000007">
    <property type="protein sequence ID" value="MBB6215481.1"/>
    <property type="molecule type" value="Genomic_DNA"/>
</dbReference>
<reference evidence="2 3" key="1">
    <citation type="submission" date="2020-08" db="EMBL/GenBank/DDBJ databases">
        <title>Genomic Encyclopedia of Type Strains, Phase IV (KMG-IV): sequencing the most valuable type-strain genomes for metagenomic binning, comparative biology and taxonomic classification.</title>
        <authorList>
            <person name="Goeker M."/>
        </authorList>
    </citation>
    <scope>NUCLEOTIDE SEQUENCE [LARGE SCALE GENOMIC DNA]</scope>
    <source>
        <strain evidence="2 3">DSM 103526</strain>
    </source>
</reference>
<dbReference type="AlphaFoldDB" id="A0A841KQ70"/>
<feature type="transmembrane region" description="Helical" evidence="1">
    <location>
        <begin position="7"/>
        <end position="25"/>
    </location>
</feature>
<keyword evidence="2" id="KW-0969">Cilium</keyword>
<evidence type="ECO:0000313" key="2">
    <source>
        <dbReference type="EMBL" id="MBB6215481.1"/>
    </source>
</evidence>
<comment type="caution">
    <text evidence="2">The sequence shown here is derived from an EMBL/GenBank/DDBJ whole genome shotgun (WGS) entry which is preliminary data.</text>
</comment>
<organism evidence="2 3">
    <name type="scientific">Anaerosolibacter carboniphilus</name>
    <dbReference type="NCBI Taxonomy" id="1417629"/>
    <lineage>
        <taxon>Bacteria</taxon>
        <taxon>Bacillati</taxon>
        <taxon>Bacillota</taxon>
        <taxon>Clostridia</taxon>
        <taxon>Peptostreptococcales</taxon>
        <taxon>Thermotaleaceae</taxon>
        <taxon>Anaerosolibacter</taxon>
    </lineage>
</organism>
<protein>
    <submittedName>
        <fullName evidence="2">Flagellar basal body-associated protein FliL</fullName>
    </submittedName>
</protein>
<name>A0A841KQ70_9FIRM</name>
<keyword evidence="1" id="KW-0812">Transmembrane</keyword>
<keyword evidence="2" id="KW-0282">Flagellum</keyword>
<keyword evidence="1" id="KW-1133">Transmembrane helix</keyword>